<name>A0ACC2VAC8_9TREE</name>
<accession>A0ACC2VAC8</accession>
<evidence type="ECO:0000313" key="2">
    <source>
        <dbReference type="Proteomes" id="UP001230649"/>
    </source>
</evidence>
<reference evidence="1" key="1">
    <citation type="submission" date="2023-04" db="EMBL/GenBank/DDBJ databases">
        <title>Draft Genome sequencing of Naganishia species isolated from polar environments using Oxford Nanopore Technology.</title>
        <authorList>
            <person name="Leo P."/>
            <person name="Venkateswaran K."/>
        </authorList>
    </citation>
    <scope>NUCLEOTIDE SEQUENCE</scope>
    <source>
        <strain evidence="1">MNA-CCFEE 5262</strain>
    </source>
</reference>
<keyword evidence="2" id="KW-1185">Reference proteome</keyword>
<comment type="caution">
    <text evidence="1">The sequence shown here is derived from an EMBL/GenBank/DDBJ whole genome shotgun (WGS) entry which is preliminary data.</text>
</comment>
<evidence type="ECO:0000313" key="1">
    <source>
        <dbReference type="EMBL" id="KAJ9096310.1"/>
    </source>
</evidence>
<dbReference type="EMBL" id="JASBWS010000114">
    <property type="protein sequence ID" value="KAJ9096310.1"/>
    <property type="molecule type" value="Genomic_DNA"/>
</dbReference>
<proteinExistence type="predicted"/>
<gene>
    <name evidence="1" type="ORF">QFC20_006448</name>
</gene>
<organism evidence="1 2">
    <name type="scientific">Naganishia adeliensis</name>
    <dbReference type="NCBI Taxonomy" id="92952"/>
    <lineage>
        <taxon>Eukaryota</taxon>
        <taxon>Fungi</taxon>
        <taxon>Dikarya</taxon>
        <taxon>Basidiomycota</taxon>
        <taxon>Agaricomycotina</taxon>
        <taxon>Tremellomycetes</taxon>
        <taxon>Filobasidiales</taxon>
        <taxon>Filobasidiaceae</taxon>
        <taxon>Naganishia</taxon>
    </lineage>
</organism>
<sequence length="858" mass="95625">MDTTEPPPKRRRTRLEASCERTKPANKRKTRSKSRDSVSQERGAMNPMSSASASGEGRWPQGYYYHGRQQSQSQRREQDHQQEQDRRQGTLERMSSVPSNRDNSGRERTLNNRGNDNYVRTEPQRNEHNQRNDQAPRNSPYQRNEYRYSTTLPSSFNDDPTNGFDFPMSTARLGSINPSFLGGATDDQGTYGSLSRVDPVLLPPVASFHGQSNAYRPRLNGAGQMGFPVHDGRRGMGHGDPNDTEAYLGDLEREEDGPSVRQDGLTSAPCSSGRGESTVRGGSRSIAGIGDPSLFLRDGERMETGHGHPTTSTRHDSFLSHDRASVYTSPSEKRGPTRILSPARDRRANDYFIHSQDHRKKFLGASSSQIFVKWLDEESGGMNPSSHLKHGMTSAEEMIIPGQLELCHHPLPPQPELETYIATYFRTFHVVYPVIEEPWLRAQLDRPKAQHMAAAAGEDVVAPVVYLVVSLGASMSPGSQSTGVSKTYLDQAWKALSVIMGRPFRSSVQALVLLAVAFRLSLGLHRHTVGPEASLDARIWYATISLDAIGSIESGRPMTVRRSDYSASLNSFKDVTFSLGTTGPVNVLRALAELCQEIAYIVQVLFPTNPPASAEYEIEVLEHIGLIHMRLDAWAKSLPLQIRPGGDTPVPGPFFPFAAMLHMQYHQIIITLHRLSLIDHPRLVLANLAHPLLRGRPFLHYLESSESICTQSARSILTTLDASTRTSTRHHYWTFHSIGTAIFALSLFTCKHSTTWRARADVEMLSHATRYITKGFLDQGLSPQFVGMYEAVNQMVRKKVMDSFEPESLAPTAEETVQLSEQESTMDQTAISIDELWSTLFGLSSTSENDPSILSYRF</sequence>
<dbReference type="Proteomes" id="UP001230649">
    <property type="component" value="Unassembled WGS sequence"/>
</dbReference>
<protein>
    <submittedName>
        <fullName evidence="1">Uncharacterized protein</fullName>
    </submittedName>
</protein>